<dbReference type="Proteomes" id="UP000775213">
    <property type="component" value="Unassembled WGS sequence"/>
</dbReference>
<protein>
    <submittedName>
        <fullName evidence="2">Uncharacterized protein</fullName>
    </submittedName>
</protein>
<dbReference type="AlphaFoldDB" id="A0AAV7G6M7"/>
<feature type="compositionally biased region" description="Low complexity" evidence="1">
    <location>
        <begin position="26"/>
        <end position="37"/>
    </location>
</feature>
<accession>A0AAV7G6M7</accession>
<proteinExistence type="predicted"/>
<feature type="region of interest" description="Disordered" evidence="1">
    <location>
        <begin position="16"/>
        <end position="37"/>
    </location>
</feature>
<name>A0AAV7G6M7_DENCH</name>
<evidence type="ECO:0000313" key="2">
    <source>
        <dbReference type="EMBL" id="KAH0451866.1"/>
    </source>
</evidence>
<organism evidence="2 3">
    <name type="scientific">Dendrobium chrysotoxum</name>
    <name type="common">Orchid</name>
    <dbReference type="NCBI Taxonomy" id="161865"/>
    <lineage>
        <taxon>Eukaryota</taxon>
        <taxon>Viridiplantae</taxon>
        <taxon>Streptophyta</taxon>
        <taxon>Embryophyta</taxon>
        <taxon>Tracheophyta</taxon>
        <taxon>Spermatophyta</taxon>
        <taxon>Magnoliopsida</taxon>
        <taxon>Liliopsida</taxon>
        <taxon>Asparagales</taxon>
        <taxon>Orchidaceae</taxon>
        <taxon>Epidendroideae</taxon>
        <taxon>Malaxideae</taxon>
        <taxon>Dendrobiinae</taxon>
        <taxon>Dendrobium</taxon>
    </lineage>
</organism>
<evidence type="ECO:0000256" key="1">
    <source>
        <dbReference type="SAM" id="MobiDB-lite"/>
    </source>
</evidence>
<sequence>MGLRCPRTRNECASPAAMVSSDPVLSNSSARRTTPSPSSFIPALTLKLLKLSGASGSRLQLREAEIFGAWKGCRVGVFLLTGRAGRFSITAMPDRYKECEWESETAHTFSDDNTFSTTKSV</sequence>
<comment type="caution">
    <text evidence="2">The sequence shown here is derived from an EMBL/GenBank/DDBJ whole genome shotgun (WGS) entry which is preliminary data.</text>
</comment>
<keyword evidence="3" id="KW-1185">Reference proteome</keyword>
<reference evidence="2 3" key="1">
    <citation type="journal article" date="2021" name="Hortic Res">
        <title>Chromosome-scale assembly of the Dendrobium chrysotoxum genome enhances the understanding of orchid evolution.</title>
        <authorList>
            <person name="Zhang Y."/>
            <person name="Zhang G.Q."/>
            <person name="Zhang D."/>
            <person name="Liu X.D."/>
            <person name="Xu X.Y."/>
            <person name="Sun W.H."/>
            <person name="Yu X."/>
            <person name="Zhu X."/>
            <person name="Wang Z.W."/>
            <person name="Zhao X."/>
            <person name="Zhong W.Y."/>
            <person name="Chen H."/>
            <person name="Yin W.L."/>
            <person name="Huang T."/>
            <person name="Niu S.C."/>
            <person name="Liu Z.J."/>
        </authorList>
    </citation>
    <scope>NUCLEOTIDE SEQUENCE [LARGE SCALE GENOMIC DNA]</scope>
    <source>
        <strain evidence="2">Lindl</strain>
    </source>
</reference>
<evidence type="ECO:0000313" key="3">
    <source>
        <dbReference type="Proteomes" id="UP000775213"/>
    </source>
</evidence>
<dbReference type="EMBL" id="JAGFBR010000017">
    <property type="protein sequence ID" value="KAH0451866.1"/>
    <property type="molecule type" value="Genomic_DNA"/>
</dbReference>
<gene>
    <name evidence="2" type="ORF">IEQ34_019165</name>
</gene>